<protein>
    <submittedName>
        <fullName evidence="2">Uncharacterized protein</fullName>
    </submittedName>
</protein>
<name>A0A978W448_ZIZJJ</name>
<accession>A0A978W448</accession>
<comment type="caution">
    <text evidence="2">The sequence shown here is derived from an EMBL/GenBank/DDBJ whole genome shotgun (WGS) entry which is preliminary data.</text>
</comment>
<reference evidence="2" key="1">
    <citation type="journal article" date="2021" name="Front. Plant Sci.">
        <title>Chromosome-Scale Genome Assembly for Chinese Sour Jujube and Insights Into Its Genome Evolution and Domestication Signature.</title>
        <authorList>
            <person name="Shen L.-Y."/>
            <person name="Luo H."/>
            <person name="Wang X.-L."/>
            <person name="Wang X.-M."/>
            <person name="Qiu X.-J."/>
            <person name="Liu H."/>
            <person name="Zhou S.-S."/>
            <person name="Jia K.-H."/>
            <person name="Nie S."/>
            <person name="Bao Y.-T."/>
            <person name="Zhang R.-G."/>
            <person name="Yun Q.-Z."/>
            <person name="Chai Y.-H."/>
            <person name="Lu J.-Y."/>
            <person name="Li Y."/>
            <person name="Zhao S.-W."/>
            <person name="Mao J.-F."/>
            <person name="Jia S.-G."/>
            <person name="Mao Y.-M."/>
        </authorList>
    </citation>
    <scope>NUCLEOTIDE SEQUENCE</scope>
    <source>
        <strain evidence="2">AT0</strain>
        <tissue evidence="2">Leaf</tissue>
    </source>
</reference>
<organism evidence="2 3">
    <name type="scientific">Ziziphus jujuba var. spinosa</name>
    <dbReference type="NCBI Taxonomy" id="714518"/>
    <lineage>
        <taxon>Eukaryota</taxon>
        <taxon>Viridiplantae</taxon>
        <taxon>Streptophyta</taxon>
        <taxon>Embryophyta</taxon>
        <taxon>Tracheophyta</taxon>
        <taxon>Spermatophyta</taxon>
        <taxon>Magnoliopsida</taxon>
        <taxon>eudicotyledons</taxon>
        <taxon>Gunneridae</taxon>
        <taxon>Pentapetalae</taxon>
        <taxon>rosids</taxon>
        <taxon>fabids</taxon>
        <taxon>Rosales</taxon>
        <taxon>Rhamnaceae</taxon>
        <taxon>Paliureae</taxon>
        <taxon>Ziziphus</taxon>
    </lineage>
</organism>
<dbReference type="Proteomes" id="UP000813462">
    <property type="component" value="Unassembled WGS sequence"/>
</dbReference>
<evidence type="ECO:0000313" key="3">
    <source>
        <dbReference type="Proteomes" id="UP000813462"/>
    </source>
</evidence>
<dbReference type="EMBL" id="JAEACU010000001">
    <property type="protein sequence ID" value="KAH7546732.1"/>
    <property type="molecule type" value="Genomic_DNA"/>
</dbReference>
<gene>
    <name evidence="2" type="ORF">FEM48_Zijuj01G0232700</name>
</gene>
<proteinExistence type="predicted"/>
<evidence type="ECO:0000313" key="2">
    <source>
        <dbReference type="EMBL" id="KAH7546732.1"/>
    </source>
</evidence>
<feature type="region of interest" description="Disordered" evidence="1">
    <location>
        <begin position="65"/>
        <end position="87"/>
    </location>
</feature>
<feature type="compositionally biased region" description="Basic and acidic residues" evidence="1">
    <location>
        <begin position="76"/>
        <end position="87"/>
    </location>
</feature>
<evidence type="ECO:0000256" key="1">
    <source>
        <dbReference type="SAM" id="MobiDB-lite"/>
    </source>
</evidence>
<sequence>MLMVLSLVVSLSEEGEKEKIVSGKLRLAMFALLHLIGPAVGFANPLRGSRRSTGDAERVRMPCGMQYSKQHSSSKTQEEAGKHICIC</sequence>
<dbReference type="AlphaFoldDB" id="A0A978W448"/>